<dbReference type="EMBL" id="JABEPQ010000001">
    <property type="protein sequence ID" value="NNM44675.1"/>
    <property type="molecule type" value="Genomic_DNA"/>
</dbReference>
<dbReference type="UniPathway" id="UPA00068">
    <property type="reaction ID" value="UER00107"/>
</dbReference>
<evidence type="ECO:0000256" key="7">
    <source>
        <dbReference type="ARBA" id="ARBA00022840"/>
    </source>
</evidence>
<dbReference type="Gene3D" id="3.40.1160.10">
    <property type="entry name" value="Acetylglutamate kinase-like"/>
    <property type="match status" value="1"/>
</dbReference>
<dbReference type="InterPro" id="IPR004662">
    <property type="entry name" value="AcgluKinase_fam"/>
</dbReference>
<dbReference type="GO" id="GO:0042450">
    <property type="term" value="P:L-arginine biosynthetic process via ornithine"/>
    <property type="evidence" value="ECO:0007669"/>
    <property type="project" value="UniProtKB-UniRule"/>
</dbReference>
<evidence type="ECO:0000313" key="12">
    <source>
        <dbReference type="Proteomes" id="UP000588586"/>
    </source>
</evidence>
<feature type="binding site" evidence="9">
    <location>
        <begin position="89"/>
        <end position="90"/>
    </location>
    <ligand>
        <name>substrate</name>
    </ligand>
</feature>
<organism evidence="11 12">
    <name type="scientific">Knoellia koreensis</name>
    <dbReference type="NCBI Taxonomy" id="2730921"/>
    <lineage>
        <taxon>Bacteria</taxon>
        <taxon>Bacillati</taxon>
        <taxon>Actinomycetota</taxon>
        <taxon>Actinomycetes</taxon>
        <taxon>Micrococcales</taxon>
        <taxon>Intrasporangiaceae</taxon>
        <taxon>Knoellia</taxon>
    </lineage>
</organism>
<dbReference type="EC" id="2.7.2.8" evidence="9"/>
<gene>
    <name evidence="9 11" type="primary">argB</name>
    <name evidence="11" type="ORF">HJG52_01475</name>
</gene>
<keyword evidence="3 9" id="KW-0028">Amino-acid biosynthesis</keyword>
<name>A0A849H9R8_9MICO</name>
<keyword evidence="2 9" id="KW-0055">Arginine biosynthesis</keyword>
<protein>
    <recommendedName>
        <fullName evidence="9">Acetylglutamate kinase</fullName>
        <ecNumber evidence="9">2.7.2.8</ecNumber>
    </recommendedName>
    <alternativeName>
        <fullName evidence="9">N-acetyl-L-glutamate 5-phosphotransferase</fullName>
    </alternativeName>
    <alternativeName>
        <fullName evidence="9">NAG kinase</fullName>
        <shortName evidence="9">NAGK</shortName>
    </alternativeName>
</protein>
<comment type="subcellular location">
    <subcellularLocation>
        <location evidence="9">Cytoplasm</location>
    </subcellularLocation>
</comment>
<evidence type="ECO:0000256" key="3">
    <source>
        <dbReference type="ARBA" id="ARBA00022605"/>
    </source>
</evidence>
<dbReference type="CDD" id="cd04250">
    <property type="entry name" value="AAK_NAGK-C"/>
    <property type="match status" value="1"/>
</dbReference>
<dbReference type="GO" id="GO:0005737">
    <property type="term" value="C:cytoplasm"/>
    <property type="evidence" value="ECO:0007669"/>
    <property type="project" value="UniProtKB-SubCell"/>
</dbReference>
<sequence length="330" mass="34557">MTPDAPSTPPTASTNTVRGHIGKAALRVAQGKAQTLVEALPWLEQFRGALVVVKYGGNAMTDDSLKAAFAQDVAFLRYAGLRPVVVHGGGPQIASMLDRLGLESEFRGGLRVTTPEVMDVVRMVLTGQVGRELVGLLNQHGPVAVGLSGEDAGLFGARRRGTVVDGEDVDLGLVGDVVAVNPGAVQDILDAGRIPVVSTVAPDLDTDGQVLNINADTAAAALAVALKAHKLVMLTDVEGVYAAWPDRDSLLSSLTVSGARDLLTRVDSGMIPKLEACIRAVEQGVPQAHVVDGRQPHSILLEVFTSEGIGTMILPDSNDADRNDTDREDA</sequence>
<evidence type="ECO:0000256" key="9">
    <source>
        <dbReference type="HAMAP-Rule" id="MF_00082"/>
    </source>
</evidence>
<keyword evidence="5 9" id="KW-0547">Nucleotide-binding</keyword>
<dbReference type="FunFam" id="3.40.1160.10:FF:000004">
    <property type="entry name" value="Acetylglutamate kinase"/>
    <property type="match status" value="1"/>
</dbReference>
<dbReference type="RefSeq" id="WP_171241805.1">
    <property type="nucleotide sequence ID" value="NZ_JABEPQ010000001.1"/>
</dbReference>
<dbReference type="NCBIfam" id="TIGR00761">
    <property type="entry name" value="argB"/>
    <property type="match status" value="1"/>
</dbReference>
<dbReference type="Pfam" id="PF00696">
    <property type="entry name" value="AA_kinase"/>
    <property type="match status" value="1"/>
</dbReference>
<evidence type="ECO:0000256" key="6">
    <source>
        <dbReference type="ARBA" id="ARBA00022777"/>
    </source>
</evidence>
<evidence type="ECO:0000313" key="11">
    <source>
        <dbReference type="EMBL" id="NNM44675.1"/>
    </source>
</evidence>
<proteinExistence type="inferred from homology"/>
<accession>A0A849H9R8</accession>
<dbReference type="AlphaFoldDB" id="A0A849H9R8"/>
<keyword evidence="7 9" id="KW-0067">ATP-binding</keyword>
<evidence type="ECO:0000256" key="4">
    <source>
        <dbReference type="ARBA" id="ARBA00022679"/>
    </source>
</evidence>
<dbReference type="InterPro" id="IPR037528">
    <property type="entry name" value="ArgB"/>
</dbReference>
<comment type="function">
    <text evidence="9">Catalyzes the ATP-dependent phosphorylation of N-acetyl-L-glutamate.</text>
</comment>
<dbReference type="GO" id="GO:0005524">
    <property type="term" value="F:ATP binding"/>
    <property type="evidence" value="ECO:0007669"/>
    <property type="project" value="UniProtKB-UniRule"/>
</dbReference>
<dbReference type="PANTHER" id="PTHR23342">
    <property type="entry name" value="N-ACETYLGLUTAMATE SYNTHASE"/>
    <property type="match status" value="1"/>
</dbReference>
<dbReference type="Proteomes" id="UP000588586">
    <property type="component" value="Unassembled WGS sequence"/>
</dbReference>
<reference evidence="11 12" key="1">
    <citation type="submission" date="2020-04" db="EMBL/GenBank/DDBJ databases">
        <title>Knoellia sp. isolate from air conditioner.</title>
        <authorList>
            <person name="Chea S."/>
            <person name="Kim D.-U."/>
        </authorList>
    </citation>
    <scope>NUCLEOTIDE SEQUENCE [LARGE SCALE GENOMIC DNA]</scope>
    <source>
        <strain evidence="11 12">DB2414S</strain>
    </source>
</reference>
<dbReference type="PIRSF" id="PIRSF000728">
    <property type="entry name" value="NAGK"/>
    <property type="match status" value="1"/>
</dbReference>
<feature type="site" description="Transition state stabilizer" evidence="9">
    <location>
        <position position="54"/>
    </location>
</feature>
<evidence type="ECO:0000259" key="10">
    <source>
        <dbReference type="Pfam" id="PF00696"/>
    </source>
</evidence>
<dbReference type="GO" id="GO:0003991">
    <property type="term" value="F:acetylglutamate kinase activity"/>
    <property type="evidence" value="ECO:0007669"/>
    <property type="project" value="UniProtKB-UniRule"/>
</dbReference>
<feature type="domain" description="Aspartate/glutamate/uridylate kinase" evidence="10">
    <location>
        <begin position="50"/>
        <end position="292"/>
    </location>
</feature>
<evidence type="ECO:0000256" key="5">
    <source>
        <dbReference type="ARBA" id="ARBA00022741"/>
    </source>
</evidence>
<comment type="pathway">
    <text evidence="1 9">Amino-acid biosynthesis; L-arginine biosynthesis; N(2)-acetyl-L-ornithine from L-glutamate: step 2/4.</text>
</comment>
<dbReference type="InterPro" id="IPR001057">
    <property type="entry name" value="Glu/AcGlu_kinase"/>
</dbReference>
<dbReference type="PRINTS" id="PR00474">
    <property type="entry name" value="GLU5KINASE"/>
</dbReference>
<keyword evidence="4 9" id="KW-0808">Transferase</keyword>
<comment type="catalytic activity">
    <reaction evidence="8 9">
        <text>N-acetyl-L-glutamate + ATP = N-acetyl-L-glutamyl 5-phosphate + ADP</text>
        <dbReference type="Rhea" id="RHEA:14629"/>
        <dbReference type="ChEBI" id="CHEBI:30616"/>
        <dbReference type="ChEBI" id="CHEBI:44337"/>
        <dbReference type="ChEBI" id="CHEBI:57936"/>
        <dbReference type="ChEBI" id="CHEBI:456216"/>
        <dbReference type="EC" id="2.7.2.8"/>
    </reaction>
</comment>
<dbReference type="InterPro" id="IPR041727">
    <property type="entry name" value="NAGK-C"/>
</dbReference>
<feature type="binding site" evidence="9">
    <location>
        <position position="212"/>
    </location>
    <ligand>
        <name>substrate</name>
    </ligand>
</feature>
<keyword evidence="9" id="KW-0963">Cytoplasm</keyword>
<dbReference type="InterPro" id="IPR001048">
    <property type="entry name" value="Asp/Glu/Uridylate_kinase"/>
</dbReference>
<feature type="site" description="Transition state stabilizer" evidence="9">
    <location>
        <position position="273"/>
    </location>
</feature>
<comment type="similarity">
    <text evidence="9">Belongs to the acetylglutamate kinase family. ArgB subfamily.</text>
</comment>
<keyword evidence="12" id="KW-1185">Reference proteome</keyword>
<dbReference type="PANTHER" id="PTHR23342:SF0">
    <property type="entry name" value="N-ACETYLGLUTAMATE SYNTHASE, MITOCHONDRIAL"/>
    <property type="match status" value="1"/>
</dbReference>
<feature type="binding site" evidence="9">
    <location>
        <position position="111"/>
    </location>
    <ligand>
        <name>substrate</name>
    </ligand>
</feature>
<keyword evidence="6 9" id="KW-0418">Kinase</keyword>
<evidence type="ECO:0000256" key="1">
    <source>
        <dbReference type="ARBA" id="ARBA00004828"/>
    </source>
</evidence>
<dbReference type="HAMAP" id="MF_00082">
    <property type="entry name" value="ArgB"/>
    <property type="match status" value="1"/>
</dbReference>
<comment type="caution">
    <text evidence="11">The sequence shown here is derived from an EMBL/GenBank/DDBJ whole genome shotgun (WGS) entry which is preliminary data.</text>
</comment>
<dbReference type="SUPFAM" id="SSF53633">
    <property type="entry name" value="Carbamate kinase-like"/>
    <property type="match status" value="1"/>
</dbReference>
<evidence type="ECO:0000256" key="2">
    <source>
        <dbReference type="ARBA" id="ARBA00022571"/>
    </source>
</evidence>
<evidence type="ECO:0000256" key="8">
    <source>
        <dbReference type="ARBA" id="ARBA00048141"/>
    </source>
</evidence>
<dbReference type="InterPro" id="IPR036393">
    <property type="entry name" value="AceGlu_kinase-like_sf"/>
</dbReference>